<evidence type="ECO:0000256" key="10">
    <source>
        <dbReference type="SAM" id="Phobius"/>
    </source>
</evidence>
<dbReference type="InterPro" id="IPR005254">
    <property type="entry name" value="Heme_biosyn_assoc_TPR_pro"/>
</dbReference>
<comment type="pathway">
    <text evidence="3">Porphyrin-containing compound metabolism; protoheme biosynthesis.</text>
</comment>
<evidence type="ECO:0000256" key="8">
    <source>
        <dbReference type="ARBA" id="ARBA00023136"/>
    </source>
</evidence>
<sequence>MRFVFWVVGLFALAVLIGLASTINTGYAILFVPPYRMEVSFNFLILAIVLLILVAYGVLRLLGIAANLPHEVRTYQRQRKLKASRHALREAAIAMFEGRFQRAEREALKSIDDEYSDENRGLALMIAARSAASVQDLERRDGYLARLEDMPERIQLARHMLEAQIRLDGKQPLEALAAVERARAISSNLTSALRLELKIRLMLKQPEHVLTLTEKLLKADALEAEQARRYRLAAYRQQLASFSSEREIRDWLKRIPGVERQNPALVADIANQLIKLDAYDMAAELIAGALSDDEQATPELARELGLLAGHIDSPRRLTLLRDAENWLKSRPRDHLLLLSLGRLAHAEQLWGKAQNYLEASLSIQPTLCAHAELAKLLLAIDKPEKAERHYQDALKIALENGC</sequence>
<dbReference type="GO" id="GO:0006779">
    <property type="term" value="P:porphyrin-containing compound biosynthetic process"/>
    <property type="evidence" value="ECO:0007669"/>
    <property type="project" value="UniProtKB-KW"/>
</dbReference>
<keyword evidence="7 10" id="KW-1133">Transmembrane helix</keyword>
<evidence type="ECO:0000256" key="4">
    <source>
        <dbReference type="ARBA" id="ARBA00022475"/>
    </source>
</evidence>
<evidence type="ECO:0000256" key="5">
    <source>
        <dbReference type="ARBA" id="ARBA00022519"/>
    </source>
</evidence>
<dbReference type="Gene3D" id="1.25.40.10">
    <property type="entry name" value="Tetratricopeptide repeat domain"/>
    <property type="match status" value="1"/>
</dbReference>
<name>A0A495BH81_VOGIN</name>
<gene>
    <name evidence="12" type="ORF">C8E02_1555</name>
</gene>
<dbReference type="AlphaFoldDB" id="A0A495BH81"/>
<dbReference type="GO" id="GO:0042168">
    <property type="term" value="P:heme metabolic process"/>
    <property type="evidence" value="ECO:0007669"/>
    <property type="project" value="InterPro"/>
</dbReference>
<keyword evidence="5" id="KW-0997">Cell inner membrane</keyword>
<evidence type="ECO:0000256" key="7">
    <source>
        <dbReference type="ARBA" id="ARBA00022989"/>
    </source>
</evidence>
<evidence type="ECO:0000256" key="9">
    <source>
        <dbReference type="ARBA" id="ARBA00023244"/>
    </source>
</evidence>
<evidence type="ECO:0000256" key="1">
    <source>
        <dbReference type="ARBA" id="ARBA00002962"/>
    </source>
</evidence>
<evidence type="ECO:0000256" key="2">
    <source>
        <dbReference type="ARBA" id="ARBA00004429"/>
    </source>
</evidence>
<keyword evidence="9" id="KW-0627">Porphyrin biosynthesis</keyword>
<accession>A0A495BH81</accession>
<reference evidence="12 13" key="1">
    <citation type="submission" date="2018-10" db="EMBL/GenBank/DDBJ databases">
        <title>Genomic Encyclopedia of Type Strains, Phase IV (KMG-IV): sequencing the most valuable type-strain genomes for metagenomic binning, comparative biology and taxonomic classification.</title>
        <authorList>
            <person name="Goeker M."/>
        </authorList>
    </citation>
    <scope>NUCLEOTIDE SEQUENCE [LARGE SCALE GENOMIC DNA]</scope>
    <source>
        <strain evidence="12 13">DSM 3303</strain>
    </source>
</reference>
<feature type="domain" description="HemY N-terminal" evidence="11">
    <location>
        <begin position="26"/>
        <end position="132"/>
    </location>
</feature>
<evidence type="ECO:0000256" key="3">
    <source>
        <dbReference type="ARBA" id="ARBA00004744"/>
    </source>
</evidence>
<dbReference type="RefSeq" id="WP_120810316.1">
    <property type="nucleotide sequence ID" value="NZ_JAQQKZ010000002.1"/>
</dbReference>
<evidence type="ECO:0000259" key="11">
    <source>
        <dbReference type="Pfam" id="PF07219"/>
    </source>
</evidence>
<dbReference type="Proteomes" id="UP000279384">
    <property type="component" value="Unassembled WGS sequence"/>
</dbReference>
<comment type="function">
    <text evidence="1">Involved in a late step of protoheme IX synthesis.</text>
</comment>
<keyword evidence="4" id="KW-1003">Cell membrane</keyword>
<dbReference type="InterPro" id="IPR010817">
    <property type="entry name" value="HemY_N"/>
</dbReference>
<evidence type="ECO:0000313" key="13">
    <source>
        <dbReference type="Proteomes" id="UP000279384"/>
    </source>
</evidence>
<evidence type="ECO:0000313" key="12">
    <source>
        <dbReference type="EMBL" id="RKQ60211.1"/>
    </source>
</evidence>
<comment type="caution">
    <text evidence="12">The sequence shown here is derived from an EMBL/GenBank/DDBJ whole genome shotgun (WGS) entry which is preliminary data.</text>
</comment>
<dbReference type="UniPathway" id="UPA00252"/>
<evidence type="ECO:0000256" key="6">
    <source>
        <dbReference type="ARBA" id="ARBA00022692"/>
    </source>
</evidence>
<protein>
    <submittedName>
        <fullName evidence="12">HemY protein</fullName>
    </submittedName>
</protein>
<dbReference type="Pfam" id="PF07219">
    <property type="entry name" value="HemY_N"/>
    <property type="match status" value="1"/>
</dbReference>
<organism evidence="12 13">
    <name type="scientific">Vogesella indigofera</name>
    <name type="common">Pseudomonas indigofera</name>
    <dbReference type="NCBI Taxonomy" id="45465"/>
    <lineage>
        <taxon>Bacteria</taxon>
        <taxon>Pseudomonadati</taxon>
        <taxon>Pseudomonadota</taxon>
        <taxon>Betaproteobacteria</taxon>
        <taxon>Neisseriales</taxon>
        <taxon>Chromobacteriaceae</taxon>
        <taxon>Vogesella</taxon>
    </lineage>
</organism>
<dbReference type="InterPro" id="IPR011990">
    <property type="entry name" value="TPR-like_helical_dom_sf"/>
</dbReference>
<feature type="transmembrane region" description="Helical" evidence="10">
    <location>
        <begin position="44"/>
        <end position="68"/>
    </location>
</feature>
<keyword evidence="6 10" id="KW-0812">Transmembrane</keyword>
<dbReference type="NCBIfam" id="TIGR00540">
    <property type="entry name" value="TPR_hemY_coli"/>
    <property type="match status" value="1"/>
</dbReference>
<dbReference type="SUPFAM" id="SSF48452">
    <property type="entry name" value="TPR-like"/>
    <property type="match status" value="1"/>
</dbReference>
<keyword evidence="8 10" id="KW-0472">Membrane</keyword>
<comment type="subcellular location">
    <subcellularLocation>
        <location evidence="2">Cell inner membrane</location>
        <topology evidence="2">Multi-pass membrane protein</topology>
    </subcellularLocation>
</comment>
<dbReference type="GO" id="GO:0005886">
    <property type="term" value="C:plasma membrane"/>
    <property type="evidence" value="ECO:0007669"/>
    <property type="project" value="UniProtKB-SubCell"/>
</dbReference>
<dbReference type="EMBL" id="RBID01000013">
    <property type="protein sequence ID" value="RKQ60211.1"/>
    <property type="molecule type" value="Genomic_DNA"/>
</dbReference>
<proteinExistence type="predicted"/>